<feature type="transmembrane region" description="Helical" evidence="1">
    <location>
        <begin position="57"/>
        <end position="74"/>
    </location>
</feature>
<dbReference type="AlphaFoldDB" id="A0A4D6X724"/>
<evidence type="ECO:0000313" key="2">
    <source>
        <dbReference type="EMBL" id="QCI10481.1"/>
    </source>
</evidence>
<dbReference type="EMBL" id="CP039371">
    <property type="protein sequence ID" value="QCI10481.1"/>
    <property type="molecule type" value="Genomic_DNA"/>
</dbReference>
<evidence type="ECO:0000256" key="1">
    <source>
        <dbReference type="SAM" id="Phobius"/>
    </source>
</evidence>
<accession>A0A4D6X724</accession>
<sequence length="221" mass="24552">MTTPENPDSLSNLSGSLSAEYDQSRAAQRDRVIAELKQMIERVPEQTEFTNSRRYKVWGPVMLLVSLGMLALAFNMGKTGMIVAAIFLAVISAAVSWQHRNAGTHVFMRLTRRQLFVDTLDTPVDMAQVEDVGIKDEGLVTMQTLNMSDEAVLPDHRVARLQFFGNQTMVIRKPRLQLRIMSAGLAVGGRKLDNEEVLALLAAYRDAAHAQRQLEALQANG</sequence>
<dbReference type="OrthoDB" id="6988199at2"/>
<protein>
    <submittedName>
        <fullName evidence="2">Uncharacterized protein</fullName>
    </submittedName>
</protein>
<reference evidence="3" key="1">
    <citation type="submission" date="2019-04" db="EMBL/GenBank/DDBJ databases">
        <title>Genome sequence of Pseudomonas putida 1290, an auxin catabolizing strain.</title>
        <authorList>
            <person name="Laird T.S."/>
            <person name="Leveau J.H.J."/>
        </authorList>
    </citation>
    <scope>NUCLEOTIDE SEQUENCE [LARGE SCALE GENOMIC DNA]</scope>
    <source>
        <strain evidence="3">1290</strain>
    </source>
</reference>
<keyword evidence="1" id="KW-1133">Transmembrane helix</keyword>
<keyword evidence="1" id="KW-0472">Membrane</keyword>
<evidence type="ECO:0000313" key="3">
    <source>
        <dbReference type="Proteomes" id="UP000298551"/>
    </source>
</evidence>
<name>A0A4D6X724_PSEPU</name>
<organism evidence="2 3">
    <name type="scientific">Pseudomonas putida</name>
    <name type="common">Arthrobacter siderocapsulatus</name>
    <dbReference type="NCBI Taxonomy" id="303"/>
    <lineage>
        <taxon>Bacteria</taxon>
        <taxon>Pseudomonadati</taxon>
        <taxon>Pseudomonadota</taxon>
        <taxon>Gammaproteobacteria</taxon>
        <taxon>Pseudomonadales</taxon>
        <taxon>Pseudomonadaceae</taxon>
        <taxon>Pseudomonas</taxon>
    </lineage>
</organism>
<feature type="transmembrane region" description="Helical" evidence="1">
    <location>
        <begin position="80"/>
        <end position="99"/>
    </location>
</feature>
<dbReference type="RefSeq" id="WP_136912719.1">
    <property type="nucleotide sequence ID" value="NZ_CP039371.1"/>
</dbReference>
<gene>
    <name evidence="2" type="ORF">E6B08_03205</name>
</gene>
<keyword evidence="1" id="KW-0812">Transmembrane</keyword>
<proteinExistence type="predicted"/>
<dbReference type="Proteomes" id="UP000298551">
    <property type="component" value="Chromosome"/>
</dbReference>